<dbReference type="InterPro" id="IPR013783">
    <property type="entry name" value="Ig-like_fold"/>
</dbReference>
<sequence length="1632" mass="178618">MRILWLILLLSFHSFLLLGQTAPSIDNSSSSPLNGEEDVSIRITLITIEFDQSLATTPETSRPTITINGNSPTDINGNINYIASIEGINNDRIEVRDLNLEYDEIYTIKINNATSTDATPVTAGELTYTFTTGSAVSVNNAVTSNICIGDPDGAKISNIVISENLKDNFYTTSASGNTHTLRLDLPTGFEFVNNEGSIDLLENTDIEGGNLRFLPGGSNPKTSVVLEYRLCALPPVATNLCTNFKTNELDVITIKDLMVRATNSNLDPTVNYYLIRSNNNSGSNNDAEMPGLPPSTTNSPTIFATLEVAAGPDVGIFDGNNNEVSEGETIGFCSGGEVAIRFAKPDGAPLVTSPDYNLDIYIEDKKLGADDFERENDIITINTTSVSQFLEAQGLSVALPVDLKAELTPTATGTNCTGFSATIKVDTFHVAKETPVISATNGIVAGGKIVPTEELETKINVNLTGGKLDVLVNGDPYISRTDYGNDFTLDLFGLASENSDTEVEIRYTAFNKDNGCAIGSANNFVFTILTLPRIEAELSILPSYCVYDDATININFSPDNKADNPIITNFTISGDGITGATADNYDPLNGEDSTGYTFSVSAARAAALANDTTAISLILRYENTERVTEYGQVCKDSTYTVPERVCTDVYGCRPCRLGEPCYRDPIDPCDPFNPSSICYDDCLVNSSSEKHSISEYEARAVRPPVCLDPLKLQRLISLRDSLDAVRIAYSSRSAINAVNSNCGSCATNEKCVVIGENCRTVQREVTVQVCNEKDSIGYKDVTSTIIKQYTVQFIDIPDLVFRTVTRNPVPTVLCDDSVTVFLLGGPGDTFENKNFLVFDGVTAPRQLSDYSFTTGKDGLVARDEPYQLIYEFLGNASSCPTSDTLSFRVVKVPEEVSFPTELPTVNDIPTYRYCLNSAIDSVKLVSQPDIEYIWRDERGSPLDTGLSFLPIVETDEEGLTRFTVEKRHILGGCFSGKTDFYIQIGEIPEANFNYVNSCGNKAVFNSNAEHGGNTDQGDILQSIYYNYNTNASSTYQAITDDKHEFTFPAPGVYDVDMVVQTSIGCTDTITKKVTVFDEADYAIDNGKFSYAEDFTSGSNGWISTTDNDNASPQARNSSWGIRELEGLTGWHAFNEQTGSYNDNEYSWVQSPYFNLSNWNSPKLQMDILFDTPELEGAVLQYMIKDCGNTEGSDIWIPVGRANGGLAWYNNGSISSGPGGSITGWSGISKNNNVGSNTSDSWQTVAYDLAGVRAVAGNNLVQFRIAFASLNLGVNRESGRKGFAFTNFIISEKERISLVENFTHINSQDGLRENVSDFSKAREDVVYIEYHTGRPAGDPLYFGYHFAENTSNDGATRAFVYGLDGPGYTVVNGRFQSFDPFTVGWGERQYTQETLLAPAFDLSLDYTYQEGEPLKVKAMAIRNKNIVPLIDTAQQPQLMSLKVAVVEKEVTEYTQDTLRNVFIKYLGQHPGAFEEKTWKAGSSDSLILEEEWQIPVDAESGRFGLVAWIELARDSPEKGPKGLPFNNVFQAAEMSINTELVAVEVLSNRKTLAGNWVVYPNPAADFLQVQRQENIQSAIEWQVVNALGSIVKKGKYIGGNSGFEVNLAGLNAGIYMLQLNSREGQLQKKFVKK</sequence>
<feature type="domain" description="Secretion system C-terminal sorting" evidence="1">
    <location>
        <begin position="1557"/>
        <end position="1630"/>
    </location>
</feature>
<dbReference type="EMBL" id="PYVU01000103">
    <property type="protein sequence ID" value="PTB95587.1"/>
    <property type="molecule type" value="Genomic_DNA"/>
</dbReference>
<protein>
    <recommendedName>
        <fullName evidence="1">Secretion system C-terminal sorting domain-containing protein</fullName>
    </recommendedName>
</protein>
<evidence type="ECO:0000313" key="3">
    <source>
        <dbReference type="Proteomes" id="UP000240608"/>
    </source>
</evidence>
<dbReference type="Proteomes" id="UP000240608">
    <property type="component" value="Unassembled WGS sequence"/>
</dbReference>
<dbReference type="Pfam" id="PF18962">
    <property type="entry name" value="Por_Secre_tail"/>
    <property type="match status" value="1"/>
</dbReference>
<organism evidence="2 3">
    <name type="scientific">Marivirga lumbricoides</name>
    <dbReference type="NCBI Taxonomy" id="1046115"/>
    <lineage>
        <taxon>Bacteria</taxon>
        <taxon>Pseudomonadati</taxon>
        <taxon>Bacteroidota</taxon>
        <taxon>Cytophagia</taxon>
        <taxon>Cytophagales</taxon>
        <taxon>Marivirgaceae</taxon>
        <taxon>Marivirga</taxon>
    </lineage>
</organism>
<evidence type="ECO:0000259" key="1">
    <source>
        <dbReference type="Pfam" id="PF18962"/>
    </source>
</evidence>
<reference evidence="2 3" key="1">
    <citation type="submission" date="2018-03" db="EMBL/GenBank/DDBJ databases">
        <title>Cross-interface Injection: A General Nanoliter Liquid Handling Method Applied to Single Cells Genome Amplification Automated Nanoliter Liquid Handling Applied to Single Cell Multiple Displacement Amplification.</title>
        <authorList>
            <person name="Yun J."/>
            <person name="Xu P."/>
            <person name="Xu J."/>
            <person name="Dai X."/>
            <person name="Wang Y."/>
            <person name="Zheng X."/>
            <person name="Cao C."/>
            <person name="Yi Q."/>
            <person name="Zhu Y."/>
            <person name="Wang L."/>
            <person name="Dong Z."/>
            <person name="Huang Y."/>
            <person name="Huang L."/>
            <person name="Du W."/>
        </authorList>
    </citation>
    <scope>NUCLEOTIDE SEQUENCE [LARGE SCALE GENOMIC DNA]</scope>
    <source>
        <strain evidence="2 3">Z-D1-2</strain>
    </source>
</reference>
<dbReference type="Gene3D" id="2.60.40.10">
    <property type="entry name" value="Immunoglobulins"/>
    <property type="match status" value="1"/>
</dbReference>
<dbReference type="InterPro" id="IPR026444">
    <property type="entry name" value="Secre_tail"/>
</dbReference>
<name>A0A2T4DP58_9BACT</name>
<comment type="caution">
    <text evidence="2">The sequence shown here is derived from an EMBL/GenBank/DDBJ whole genome shotgun (WGS) entry which is preliminary data.</text>
</comment>
<gene>
    <name evidence="2" type="ORF">C9994_11050</name>
</gene>
<dbReference type="NCBIfam" id="TIGR04183">
    <property type="entry name" value="Por_Secre_tail"/>
    <property type="match status" value="1"/>
</dbReference>
<evidence type="ECO:0000313" key="2">
    <source>
        <dbReference type="EMBL" id="PTB95587.1"/>
    </source>
</evidence>
<accession>A0A2T4DP58</accession>
<proteinExistence type="predicted"/>